<dbReference type="InterPro" id="IPR036922">
    <property type="entry name" value="Rieske_2Fe-2S_sf"/>
</dbReference>
<keyword evidence="13" id="KW-0560">Oxidoreductase</keyword>
<dbReference type="Gene3D" id="2.102.10.10">
    <property type="entry name" value="Rieske [2Fe-2S] iron-sulphur domain"/>
    <property type="match status" value="1"/>
</dbReference>
<feature type="transmembrane region" description="Helical" evidence="21">
    <location>
        <begin position="176"/>
        <end position="196"/>
    </location>
</feature>
<dbReference type="GO" id="GO:0005886">
    <property type="term" value="C:plasma membrane"/>
    <property type="evidence" value="ECO:0007669"/>
    <property type="project" value="UniProtKB-SubCell"/>
</dbReference>
<dbReference type="CDD" id="cd03467">
    <property type="entry name" value="Rieske"/>
    <property type="match status" value="1"/>
</dbReference>
<evidence type="ECO:0000313" key="23">
    <source>
        <dbReference type="EMBL" id="GAB49498.1"/>
    </source>
</evidence>
<keyword evidence="6" id="KW-1003">Cell membrane</keyword>
<organism evidence="23 24">
    <name type="scientific">Mobilicoccus pelagius NBRC 104925</name>
    <dbReference type="NCBI Taxonomy" id="1089455"/>
    <lineage>
        <taxon>Bacteria</taxon>
        <taxon>Bacillati</taxon>
        <taxon>Actinomycetota</taxon>
        <taxon>Actinomycetes</taxon>
        <taxon>Micrococcales</taxon>
        <taxon>Dermatophilaceae</taxon>
        <taxon>Mobilicoccus</taxon>
    </lineage>
</organism>
<dbReference type="eggNOG" id="COG0723">
    <property type="taxonomic scope" value="Bacteria"/>
</dbReference>
<dbReference type="InterPro" id="IPR014349">
    <property type="entry name" value="Rieske_Fe-S_prot"/>
</dbReference>
<dbReference type="OrthoDB" id="9802613at2"/>
<keyword evidence="24" id="KW-1185">Reference proteome</keyword>
<sequence length="380" mass="41646">MNENGTTPGGERPAHGSSAAPVGRDLAGDSDHTGVVDTLPDRFENPGLPPHVLRHADVDPKAAKRAERQVLALFTLSVIGSIGFIVAYLMLDMKDMVFVPVFGRISVQHSLLGICLALSLLGIGLGAVHWAKTLMPDTEEIEDRHPTASSPETRAELAETLGEGYRGSQLGRRPMIGALGATALGLFALPPLFPIVGGLGHLPRRELHHTFWQKGMRLMRDPQMTPIRADEVHLGAVFHVLPEGIDSAPKEPEEGQHFEHDEDLNLLQRKAKAAVLLMRLDPKDFKSEKARDWGHDGIVAYNKICTHAGCPVGLYEQQTHHLLCPCHQSTFDVTQDCKVVFGPAKRPLPQLKITVDDEGYLVAAQPFMEPVGPSFWSRER</sequence>
<dbReference type="RefSeq" id="WP_009483341.1">
    <property type="nucleotide sequence ID" value="NZ_BAFE01000089.1"/>
</dbReference>
<evidence type="ECO:0000256" key="18">
    <source>
        <dbReference type="ARBA" id="ARBA00029586"/>
    </source>
</evidence>
<accession>H5UUU0</accession>
<evidence type="ECO:0000256" key="20">
    <source>
        <dbReference type="SAM" id="MobiDB-lite"/>
    </source>
</evidence>
<comment type="function">
    <text evidence="1">Iron-sulfur subunit of the cytochrome bc1 complex, an essential component of the respiratory electron transport chain required for ATP synthesis. The bc1 complex catalyzes the oxidation of menaquinol and the reduction of cytochrome c in the respiratory chain. The bc1 complex operates through a Q-cycle mechanism that couples electron transfer to generation of the proton gradient that drives ATP synthesis.</text>
</comment>
<feature type="region of interest" description="Disordered" evidence="20">
    <location>
        <begin position="1"/>
        <end position="38"/>
    </location>
</feature>
<dbReference type="EMBL" id="BAFE01000089">
    <property type="protein sequence ID" value="GAB49498.1"/>
    <property type="molecule type" value="Genomic_DNA"/>
</dbReference>
<keyword evidence="11" id="KW-0249">Electron transport</keyword>
<keyword evidence="9" id="KW-0001">2Fe-2S</keyword>
<feature type="domain" description="Rieske" evidence="22">
    <location>
        <begin position="272"/>
        <end position="362"/>
    </location>
</feature>
<keyword evidence="8 21" id="KW-0812">Transmembrane</keyword>
<dbReference type="STRING" id="1089455.MOPEL_130_01050"/>
<dbReference type="PROSITE" id="PS51296">
    <property type="entry name" value="RIESKE"/>
    <property type="match status" value="1"/>
</dbReference>
<reference evidence="23 24" key="1">
    <citation type="submission" date="2012-02" db="EMBL/GenBank/DDBJ databases">
        <title>Whole genome shotgun sequence of Mobilicoccus pelagius NBRC 104925.</title>
        <authorList>
            <person name="Yoshida Y."/>
            <person name="Hosoyama A."/>
            <person name="Tsuchikane K."/>
            <person name="Katsumata H."/>
            <person name="Yamazaki S."/>
            <person name="Fujita N."/>
        </authorList>
    </citation>
    <scope>NUCLEOTIDE SEQUENCE [LARGE SCALE GENOMIC DNA]</scope>
    <source>
        <strain evidence="23 24">NBRC 104925</strain>
    </source>
</reference>
<keyword evidence="16 21" id="KW-0472">Membrane</keyword>
<dbReference type="PANTHER" id="PTHR10134">
    <property type="entry name" value="CYTOCHROME B-C1 COMPLEX SUBUNIT RIESKE, MITOCHONDRIAL"/>
    <property type="match status" value="1"/>
</dbReference>
<dbReference type="GO" id="GO:0051537">
    <property type="term" value="F:2 iron, 2 sulfur cluster binding"/>
    <property type="evidence" value="ECO:0007669"/>
    <property type="project" value="UniProtKB-KW"/>
</dbReference>
<keyword evidence="5" id="KW-0813">Transport</keyword>
<dbReference type="Pfam" id="PF00355">
    <property type="entry name" value="Rieske"/>
    <property type="match status" value="1"/>
</dbReference>
<keyword evidence="7" id="KW-0679">Respiratory chain</keyword>
<evidence type="ECO:0000256" key="12">
    <source>
        <dbReference type="ARBA" id="ARBA00022989"/>
    </source>
</evidence>
<feature type="compositionally biased region" description="Basic and acidic residues" evidence="20">
    <location>
        <begin position="26"/>
        <end position="38"/>
    </location>
</feature>
<evidence type="ECO:0000256" key="21">
    <source>
        <dbReference type="SAM" id="Phobius"/>
    </source>
</evidence>
<evidence type="ECO:0000256" key="17">
    <source>
        <dbReference type="ARBA" id="ARBA00023157"/>
    </source>
</evidence>
<dbReference type="GO" id="GO:0046872">
    <property type="term" value="F:metal ion binding"/>
    <property type="evidence" value="ECO:0007669"/>
    <property type="project" value="UniProtKB-KW"/>
</dbReference>
<dbReference type="InterPro" id="IPR045603">
    <property type="entry name" value="QcrA_N"/>
</dbReference>
<name>H5UUU0_9MICO</name>
<keyword evidence="14" id="KW-0408">Iron</keyword>
<protein>
    <recommendedName>
        <fullName evidence="4">Cytochrome bc1 complex Rieske iron-sulfur subunit</fullName>
    </recommendedName>
    <alternativeName>
        <fullName evidence="18">Cytochrome bc1 reductase complex subunit QcrA</fullName>
    </alternativeName>
    <alternativeName>
        <fullName evidence="19">Rieske iron-sulfur protein</fullName>
    </alternativeName>
</protein>
<evidence type="ECO:0000256" key="1">
    <source>
        <dbReference type="ARBA" id="ARBA00002494"/>
    </source>
</evidence>
<evidence type="ECO:0000256" key="7">
    <source>
        <dbReference type="ARBA" id="ARBA00022660"/>
    </source>
</evidence>
<dbReference type="SUPFAM" id="SSF50022">
    <property type="entry name" value="ISP domain"/>
    <property type="match status" value="1"/>
</dbReference>
<evidence type="ECO:0000256" key="14">
    <source>
        <dbReference type="ARBA" id="ARBA00023004"/>
    </source>
</evidence>
<comment type="similarity">
    <text evidence="3">Belongs to the Rieske iron-sulfur protein family.</text>
</comment>
<gene>
    <name evidence="23" type="primary">qcrA</name>
    <name evidence="23" type="ORF">MOPEL_130_01050</name>
</gene>
<dbReference type="GO" id="GO:0016705">
    <property type="term" value="F:oxidoreductase activity, acting on paired donors, with incorporation or reduction of molecular oxygen"/>
    <property type="evidence" value="ECO:0007669"/>
    <property type="project" value="UniProtKB-ARBA"/>
</dbReference>
<evidence type="ECO:0000256" key="16">
    <source>
        <dbReference type="ARBA" id="ARBA00023136"/>
    </source>
</evidence>
<feature type="transmembrane region" description="Helical" evidence="21">
    <location>
        <begin position="111"/>
        <end position="131"/>
    </location>
</feature>
<keyword evidence="12 21" id="KW-1133">Transmembrane helix</keyword>
<evidence type="ECO:0000256" key="6">
    <source>
        <dbReference type="ARBA" id="ARBA00022475"/>
    </source>
</evidence>
<evidence type="ECO:0000256" key="10">
    <source>
        <dbReference type="ARBA" id="ARBA00022723"/>
    </source>
</evidence>
<keyword evidence="17" id="KW-1015">Disulfide bond</keyword>
<dbReference type="GO" id="GO:0004497">
    <property type="term" value="F:monooxygenase activity"/>
    <property type="evidence" value="ECO:0007669"/>
    <property type="project" value="UniProtKB-ARBA"/>
</dbReference>
<evidence type="ECO:0000256" key="2">
    <source>
        <dbReference type="ARBA" id="ARBA00004651"/>
    </source>
</evidence>
<dbReference type="Proteomes" id="UP000004367">
    <property type="component" value="Unassembled WGS sequence"/>
</dbReference>
<evidence type="ECO:0000256" key="8">
    <source>
        <dbReference type="ARBA" id="ARBA00022692"/>
    </source>
</evidence>
<evidence type="ECO:0000256" key="4">
    <source>
        <dbReference type="ARBA" id="ARBA00015816"/>
    </source>
</evidence>
<feature type="transmembrane region" description="Helical" evidence="21">
    <location>
        <begin position="70"/>
        <end position="91"/>
    </location>
</feature>
<evidence type="ECO:0000256" key="9">
    <source>
        <dbReference type="ARBA" id="ARBA00022714"/>
    </source>
</evidence>
<comment type="caution">
    <text evidence="23">The sequence shown here is derived from an EMBL/GenBank/DDBJ whole genome shotgun (WGS) entry which is preliminary data.</text>
</comment>
<keyword evidence="10" id="KW-0479">Metal-binding</keyword>
<keyword evidence="15" id="KW-0411">Iron-sulfur</keyword>
<evidence type="ECO:0000256" key="13">
    <source>
        <dbReference type="ARBA" id="ARBA00023002"/>
    </source>
</evidence>
<comment type="subcellular location">
    <subcellularLocation>
        <location evidence="2">Cell membrane</location>
        <topology evidence="2">Multi-pass membrane protein</topology>
    </subcellularLocation>
</comment>
<evidence type="ECO:0000256" key="19">
    <source>
        <dbReference type="ARBA" id="ARBA00032409"/>
    </source>
</evidence>
<evidence type="ECO:0000259" key="22">
    <source>
        <dbReference type="PROSITE" id="PS51296"/>
    </source>
</evidence>
<evidence type="ECO:0000256" key="15">
    <source>
        <dbReference type="ARBA" id="ARBA00023014"/>
    </source>
</evidence>
<dbReference type="AlphaFoldDB" id="H5UUU0"/>
<proteinExistence type="inferred from homology"/>
<evidence type="ECO:0000313" key="24">
    <source>
        <dbReference type="Proteomes" id="UP000004367"/>
    </source>
</evidence>
<dbReference type="InterPro" id="IPR017941">
    <property type="entry name" value="Rieske_2Fe-2S"/>
</dbReference>
<evidence type="ECO:0000256" key="11">
    <source>
        <dbReference type="ARBA" id="ARBA00022982"/>
    </source>
</evidence>
<evidence type="ECO:0000256" key="5">
    <source>
        <dbReference type="ARBA" id="ARBA00022448"/>
    </source>
</evidence>
<evidence type="ECO:0000256" key="3">
    <source>
        <dbReference type="ARBA" id="ARBA00010651"/>
    </source>
</evidence>
<dbReference type="Pfam" id="PF19297">
    <property type="entry name" value="QcrA_N"/>
    <property type="match status" value="1"/>
</dbReference>